<protein>
    <submittedName>
        <fullName evidence="13">Drug/metabolite transporter (DMT)-like permease</fullName>
    </submittedName>
</protein>
<dbReference type="InterPro" id="IPR000390">
    <property type="entry name" value="Small_drug/metabolite_transptr"/>
</dbReference>
<keyword evidence="6 11" id="KW-0812">Transmembrane</keyword>
<evidence type="ECO:0000256" key="3">
    <source>
        <dbReference type="ARBA" id="ARBA00022516"/>
    </source>
</evidence>
<feature type="transmembrane region" description="Helical" evidence="11">
    <location>
        <begin position="140"/>
        <end position="159"/>
    </location>
</feature>
<accession>A0A839ZX42</accession>
<comment type="caution">
    <text evidence="13">The sequence shown here is derived from an EMBL/GenBank/DDBJ whole genome shotgun (WGS) entry which is preliminary data.</text>
</comment>
<evidence type="ECO:0000259" key="12">
    <source>
        <dbReference type="Pfam" id="PF00892"/>
    </source>
</evidence>
<evidence type="ECO:0000256" key="10">
    <source>
        <dbReference type="ARBA" id="ARBA00023136"/>
    </source>
</evidence>
<dbReference type="PANTHER" id="PTHR30561">
    <property type="entry name" value="SMR FAMILY PROTON-DEPENDENT DRUG EFFLUX TRANSPORTER SUGE"/>
    <property type="match status" value="1"/>
</dbReference>
<dbReference type="InterPro" id="IPR037185">
    <property type="entry name" value="EmrE-like"/>
</dbReference>
<evidence type="ECO:0000313" key="13">
    <source>
        <dbReference type="EMBL" id="MBB3890614.1"/>
    </source>
</evidence>
<dbReference type="RefSeq" id="WP_221220912.1">
    <property type="nucleotide sequence ID" value="NZ_JACIDK010000002.1"/>
</dbReference>
<feature type="transmembrane region" description="Helical" evidence="11">
    <location>
        <begin position="90"/>
        <end position="109"/>
    </location>
</feature>
<dbReference type="Proteomes" id="UP000530564">
    <property type="component" value="Unassembled WGS sequence"/>
</dbReference>
<evidence type="ECO:0000256" key="4">
    <source>
        <dbReference type="ARBA" id="ARBA00022519"/>
    </source>
</evidence>
<feature type="transmembrane region" description="Helical" evidence="11">
    <location>
        <begin position="204"/>
        <end position="225"/>
    </location>
</feature>
<dbReference type="InterPro" id="IPR000620">
    <property type="entry name" value="EamA_dom"/>
</dbReference>
<keyword evidence="7" id="KW-0448">Lipopolysaccharide biosynthesis</keyword>
<evidence type="ECO:0000256" key="5">
    <source>
        <dbReference type="ARBA" id="ARBA00022556"/>
    </source>
</evidence>
<name>A0A839ZX42_9CAUL</name>
<dbReference type="GO" id="GO:0009245">
    <property type="term" value="P:lipid A biosynthetic process"/>
    <property type="evidence" value="ECO:0007669"/>
    <property type="project" value="UniProtKB-KW"/>
</dbReference>
<feature type="transmembrane region" description="Helical" evidence="11">
    <location>
        <begin position="231"/>
        <end position="253"/>
    </location>
</feature>
<feature type="transmembrane region" description="Helical" evidence="11">
    <location>
        <begin position="115"/>
        <end position="133"/>
    </location>
</feature>
<evidence type="ECO:0000256" key="6">
    <source>
        <dbReference type="ARBA" id="ARBA00022692"/>
    </source>
</evidence>
<keyword evidence="2" id="KW-1003">Cell membrane</keyword>
<feature type="transmembrane region" description="Helical" evidence="11">
    <location>
        <begin position="260"/>
        <end position="277"/>
    </location>
</feature>
<evidence type="ECO:0000313" key="14">
    <source>
        <dbReference type="Proteomes" id="UP000530564"/>
    </source>
</evidence>
<keyword evidence="10 11" id="KW-0472">Membrane</keyword>
<evidence type="ECO:0000256" key="9">
    <source>
        <dbReference type="ARBA" id="ARBA00023098"/>
    </source>
</evidence>
<keyword evidence="5" id="KW-0441">Lipid A biosynthesis</keyword>
<evidence type="ECO:0000256" key="7">
    <source>
        <dbReference type="ARBA" id="ARBA00022985"/>
    </source>
</evidence>
<proteinExistence type="predicted"/>
<dbReference type="SUPFAM" id="SSF103481">
    <property type="entry name" value="Multidrug resistance efflux transporter EmrE"/>
    <property type="match status" value="2"/>
</dbReference>
<dbReference type="PANTHER" id="PTHR30561:SF9">
    <property type="entry name" value="4-AMINO-4-DEOXY-L-ARABINOSE-PHOSPHOUNDECAPRENOL FLIPPASE SUBUNIT ARNF-RELATED"/>
    <property type="match status" value="1"/>
</dbReference>
<feature type="transmembrane region" description="Helical" evidence="11">
    <location>
        <begin position="30"/>
        <end position="52"/>
    </location>
</feature>
<sequence>MTWTTTLLVLAAAALHASWNAVVKSAGDRLMCVIALSGWSSLIVTPALPFFAFPERHLWPLLGASAALHWTYTVLIALNYEKSDMSRAYPIMRGAAPLVVAVATTLFIGQHLPPLAWVGILVISTGILMLSLERGLPRDWSVVGLALLSATATAGYTIVDARGVQLSGSPVGFALWVFWLLGAPLAAWALIVRRRPFLAVLRTQSGPTFLAGAGSVASYGLALWAMTMAPIALVAALRETSALFGALIAVVWLKEKIGSARIAGTLVILAGAIVIRLS</sequence>
<dbReference type="EMBL" id="JACIDK010000002">
    <property type="protein sequence ID" value="MBB3890614.1"/>
    <property type="molecule type" value="Genomic_DNA"/>
</dbReference>
<reference evidence="13 14" key="1">
    <citation type="submission" date="2020-08" db="EMBL/GenBank/DDBJ databases">
        <title>Genomic Encyclopedia of Type Strains, Phase IV (KMG-IV): sequencing the most valuable type-strain genomes for metagenomic binning, comparative biology and taxonomic classification.</title>
        <authorList>
            <person name="Goeker M."/>
        </authorList>
    </citation>
    <scope>NUCLEOTIDE SEQUENCE [LARGE SCALE GENOMIC DNA]</scope>
    <source>
        <strain evidence="13 14">DSM 21793</strain>
    </source>
</reference>
<evidence type="ECO:0000256" key="8">
    <source>
        <dbReference type="ARBA" id="ARBA00022989"/>
    </source>
</evidence>
<comment type="subcellular location">
    <subcellularLocation>
        <location evidence="1">Cell membrane</location>
        <topology evidence="1">Multi-pass membrane protein</topology>
    </subcellularLocation>
</comment>
<keyword evidence="4" id="KW-0997">Cell inner membrane</keyword>
<dbReference type="AlphaFoldDB" id="A0A839ZX42"/>
<dbReference type="GO" id="GO:0005886">
    <property type="term" value="C:plasma membrane"/>
    <property type="evidence" value="ECO:0007669"/>
    <property type="project" value="UniProtKB-SubCell"/>
</dbReference>
<dbReference type="Gene3D" id="1.10.3730.20">
    <property type="match status" value="2"/>
</dbReference>
<evidence type="ECO:0000256" key="1">
    <source>
        <dbReference type="ARBA" id="ARBA00004651"/>
    </source>
</evidence>
<feature type="domain" description="EamA" evidence="12">
    <location>
        <begin position="6"/>
        <end position="131"/>
    </location>
</feature>
<feature type="transmembrane region" description="Helical" evidence="11">
    <location>
        <begin position="171"/>
        <end position="192"/>
    </location>
</feature>
<feature type="transmembrane region" description="Helical" evidence="11">
    <location>
        <begin position="58"/>
        <end position="78"/>
    </location>
</feature>
<dbReference type="Pfam" id="PF00892">
    <property type="entry name" value="EamA"/>
    <property type="match status" value="2"/>
</dbReference>
<keyword evidence="8 11" id="KW-1133">Transmembrane helix</keyword>
<feature type="transmembrane region" description="Helical" evidence="11">
    <location>
        <begin position="6"/>
        <end position="23"/>
    </location>
</feature>
<keyword evidence="9" id="KW-0443">Lipid metabolism</keyword>
<organism evidence="13 14">
    <name type="scientific">Phenylobacterium haematophilum</name>
    <dbReference type="NCBI Taxonomy" id="98513"/>
    <lineage>
        <taxon>Bacteria</taxon>
        <taxon>Pseudomonadati</taxon>
        <taxon>Pseudomonadota</taxon>
        <taxon>Alphaproteobacteria</taxon>
        <taxon>Caulobacterales</taxon>
        <taxon>Caulobacteraceae</taxon>
        <taxon>Phenylobacterium</taxon>
    </lineage>
</organism>
<keyword evidence="14" id="KW-1185">Reference proteome</keyword>
<feature type="domain" description="EamA" evidence="12">
    <location>
        <begin position="143"/>
        <end position="275"/>
    </location>
</feature>
<dbReference type="GO" id="GO:0022857">
    <property type="term" value="F:transmembrane transporter activity"/>
    <property type="evidence" value="ECO:0007669"/>
    <property type="project" value="InterPro"/>
</dbReference>
<evidence type="ECO:0000256" key="2">
    <source>
        <dbReference type="ARBA" id="ARBA00022475"/>
    </source>
</evidence>
<gene>
    <name evidence="13" type="ORF">GGQ61_001331</name>
</gene>
<dbReference type="GO" id="GO:0009103">
    <property type="term" value="P:lipopolysaccharide biosynthetic process"/>
    <property type="evidence" value="ECO:0007669"/>
    <property type="project" value="UniProtKB-KW"/>
</dbReference>
<keyword evidence="3" id="KW-0444">Lipid biosynthesis</keyword>
<evidence type="ECO:0000256" key="11">
    <source>
        <dbReference type="SAM" id="Phobius"/>
    </source>
</evidence>